<feature type="region of interest" description="Disordered" evidence="1">
    <location>
        <begin position="579"/>
        <end position="615"/>
    </location>
</feature>
<comment type="caution">
    <text evidence="2">The sequence shown here is derived from an EMBL/GenBank/DDBJ whole genome shotgun (WGS) entry which is preliminary data.</text>
</comment>
<organism evidence="2 3">
    <name type="scientific">Hypsizygus marmoreus</name>
    <name type="common">White beech mushroom</name>
    <name type="synonym">Agaricus marmoreus</name>
    <dbReference type="NCBI Taxonomy" id="39966"/>
    <lineage>
        <taxon>Eukaryota</taxon>
        <taxon>Fungi</taxon>
        <taxon>Dikarya</taxon>
        <taxon>Basidiomycota</taxon>
        <taxon>Agaricomycotina</taxon>
        <taxon>Agaricomycetes</taxon>
        <taxon>Agaricomycetidae</taxon>
        <taxon>Agaricales</taxon>
        <taxon>Tricholomatineae</taxon>
        <taxon>Lyophyllaceae</taxon>
        <taxon>Hypsizygus</taxon>
    </lineage>
</organism>
<dbReference type="EMBL" id="LUEZ02000005">
    <property type="protein sequence ID" value="RDB30291.1"/>
    <property type="molecule type" value="Genomic_DNA"/>
</dbReference>
<evidence type="ECO:0000313" key="3">
    <source>
        <dbReference type="Proteomes" id="UP000076154"/>
    </source>
</evidence>
<feature type="compositionally biased region" description="Acidic residues" evidence="1">
    <location>
        <begin position="606"/>
        <end position="615"/>
    </location>
</feature>
<keyword evidence="3" id="KW-1185">Reference proteome</keyword>
<gene>
    <name evidence="2" type="ORF">Hypma_007282</name>
</gene>
<proteinExistence type="predicted"/>
<reference evidence="2" key="1">
    <citation type="submission" date="2018-04" db="EMBL/GenBank/DDBJ databases">
        <title>Whole genome sequencing of Hypsizygus marmoreus.</title>
        <authorList>
            <person name="Choi I.-G."/>
            <person name="Min B."/>
            <person name="Kim J.-G."/>
            <person name="Kim S."/>
            <person name="Oh Y.-L."/>
            <person name="Kong W.-S."/>
            <person name="Park H."/>
            <person name="Jeong J."/>
            <person name="Song E.-S."/>
        </authorList>
    </citation>
    <scope>NUCLEOTIDE SEQUENCE [LARGE SCALE GENOMIC DNA]</scope>
    <source>
        <strain evidence="2">51987-8</strain>
    </source>
</reference>
<accession>A0A369K6Q8</accession>
<dbReference type="Proteomes" id="UP000076154">
    <property type="component" value="Unassembled WGS sequence"/>
</dbReference>
<evidence type="ECO:0000313" key="2">
    <source>
        <dbReference type="EMBL" id="RDB30291.1"/>
    </source>
</evidence>
<sequence length="615" mass="70495">MLDLRQITMESSSAIDHNAKPPVISPPLQEEQLFVLSSSHRRPIEMDLEFRRGLFASPIPSAAEAKTINGMLVQAVSALEQLEEECRILRLYVEEYRYLVAPIRRVPNEILGKIMLDCRPVHYVFRSGGSTAIQLGRVCRLWRDVSLSIPALWSSINLTYNSLVRDIGAYTSTSSQLQIADTLHLHLTRSQPALLTIIIDFNELPYNTASGLIHQFISHSDRWHNLQISAPSSELLQLMPTRGRLHALEYLSLHARTYNVLPSFQIAPKLRSVKLSGYVGFRFHDRLPWRQITILNVTGDGKHFLVLLRFCPQVQILNMSHDFDREEEPDESSIVNLLHCHRFEFTVMNSLCDTPEKSYESFKKFFSSLRLPAARSIVLRDTQDSRWPEPWPIRHLASFLEHTKALKELALHGIKLDRNEYLPDSDDRESHLTTLLKSVPYLDILTIGTPGFSEDSDRHSLHDVRFLGFLLQALSFPPQNQLSDTLVPRLRSLVLNDLNLCHWPWTRGWHRLESMIRSRHKAIYHDQEQMPGLQHLLLSNVSCPDSDASQFRTGLHRLRNEGIDITVTLYDYYDYSEDDTGDSDQAALETDDGLDSGSDTMGRNLEDEDDDSDQI</sequence>
<name>A0A369K6Q8_HYPMA</name>
<protein>
    <submittedName>
        <fullName evidence="2">Uncharacterized protein</fullName>
    </submittedName>
</protein>
<dbReference type="OrthoDB" id="3268380at2759"/>
<dbReference type="InParanoid" id="A0A369K6Q8"/>
<evidence type="ECO:0000256" key="1">
    <source>
        <dbReference type="SAM" id="MobiDB-lite"/>
    </source>
</evidence>
<dbReference type="AlphaFoldDB" id="A0A369K6Q8"/>